<gene>
    <name evidence="2" type="ORF">F751_6229</name>
</gene>
<name>A0A087SK24_AUXPR</name>
<evidence type="ECO:0000256" key="1">
    <source>
        <dbReference type="SAM" id="Phobius"/>
    </source>
</evidence>
<dbReference type="RefSeq" id="XP_011398974.1">
    <property type="nucleotide sequence ID" value="XM_011400672.1"/>
</dbReference>
<keyword evidence="1" id="KW-0472">Membrane</keyword>
<organism evidence="2 3">
    <name type="scientific">Auxenochlorella protothecoides</name>
    <name type="common">Green microalga</name>
    <name type="synonym">Chlorella protothecoides</name>
    <dbReference type="NCBI Taxonomy" id="3075"/>
    <lineage>
        <taxon>Eukaryota</taxon>
        <taxon>Viridiplantae</taxon>
        <taxon>Chlorophyta</taxon>
        <taxon>core chlorophytes</taxon>
        <taxon>Trebouxiophyceae</taxon>
        <taxon>Chlorellales</taxon>
        <taxon>Chlorellaceae</taxon>
        <taxon>Auxenochlorella</taxon>
    </lineage>
</organism>
<keyword evidence="3" id="KW-1185">Reference proteome</keyword>
<dbReference type="KEGG" id="apro:F751_6229"/>
<accession>A0A087SK24</accession>
<sequence length="66" mass="7264">MEAGVVHAVGKLCETLATMPPGESGSVWITSLFKLDVFRWLVAYILQGGMPTLYLSRAHRSPTKLM</sequence>
<keyword evidence="1" id="KW-1133">Transmembrane helix</keyword>
<protein>
    <submittedName>
        <fullName evidence="2">Uncharacterized protein</fullName>
    </submittedName>
</protein>
<evidence type="ECO:0000313" key="3">
    <source>
        <dbReference type="Proteomes" id="UP000028924"/>
    </source>
</evidence>
<dbReference type="EMBL" id="KL662126">
    <property type="protein sequence ID" value="KFM26078.1"/>
    <property type="molecule type" value="Genomic_DNA"/>
</dbReference>
<proteinExistence type="predicted"/>
<dbReference type="GeneID" id="23617620"/>
<reference evidence="2 3" key="1">
    <citation type="journal article" date="2014" name="BMC Genomics">
        <title>Oil accumulation mechanisms of the oleaginous microalga Chlorella protothecoides revealed through its genome, transcriptomes, and proteomes.</title>
        <authorList>
            <person name="Gao C."/>
            <person name="Wang Y."/>
            <person name="Shen Y."/>
            <person name="Yan D."/>
            <person name="He X."/>
            <person name="Dai J."/>
            <person name="Wu Q."/>
        </authorList>
    </citation>
    <scope>NUCLEOTIDE SEQUENCE [LARGE SCALE GENOMIC DNA]</scope>
    <source>
        <strain evidence="2 3">0710</strain>
    </source>
</reference>
<feature type="transmembrane region" description="Helical" evidence="1">
    <location>
        <begin position="37"/>
        <end position="56"/>
    </location>
</feature>
<keyword evidence="1" id="KW-0812">Transmembrane</keyword>
<dbReference type="Proteomes" id="UP000028924">
    <property type="component" value="Unassembled WGS sequence"/>
</dbReference>
<evidence type="ECO:0000313" key="2">
    <source>
        <dbReference type="EMBL" id="KFM26078.1"/>
    </source>
</evidence>
<dbReference type="AlphaFoldDB" id="A0A087SK24"/>